<dbReference type="PROSITE" id="PS50294">
    <property type="entry name" value="WD_REPEATS_REGION"/>
    <property type="match status" value="1"/>
</dbReference>
<keyword evidence="3" id="KW-0677">Repeat</keyword>
<keyword evidence="9" id="KW-0472">Membrane</keyword>
<organism evidence="10 11">
    <name type="scientific">Dillenia turbinata</name>
    <dbReference type="NCBI Taxonomy" id="194707"/>
    <lineage>
        <taxon>Eukaryota</taxon>
        <taxon>Viridiplantae</taxon>
        <taxon>Streptophyta</taxon>
        <taxon>Embryophyta</taxon>
        <taxon>Tracheophyta</taxon>
        <taxon>Spermatophyta</taxon>
        <taxon>Magnoliopsida</taxon>
        <taxon>eudicotyledons</taxon>
        <taxon>Gunneridae</taxon>
        <taxon>Pentapetalae</taxon>
        <taxon>Dilleniales</taxon>
        <taxon>Dilleniaceae</taxon>
        <taxon>Dillenia</taxon>
    </lineage>
</organism>
<keyword evidence="5" id="KW-0131">Cell cycle</keyword>
<dbReference type="InterPro" id="IPR015943">
    <property type="entry name" value="WD40/YVTN_repeat-like_dom_sf"/>
</dbReference>
<evidence type="ECO:0000256" key="8">
    <source>
        <dbReference type="SAM" id="MobiDB-lite"/>
    </source>
</evidence>
<dbReference type="PANTHER" id="PTHR19918">
    <property type="entry name" value="CELL DIVISION CYCLE 20 CDC20 FIZZY -RELATED"/>
    <property type="match status" value="1"/>
</dbReference>
<dbReference type="SUPFAM" id="SSF50978">
    <property type="entry name" value="WD40 repeat-like"/>
    <property type="match status" value="1"/>
</dbReference>
<dbReference type="AlphaFoldDB" id="A0AAN8Z5Q1"/>
<evidence type="ECO:0000256" key="1">
    <source>
        <dbReference type="ARBA" id="ARBA00022574"/>
    </source>
</evidence>
<dbReference type="PROSITE" id="PS50082">
    <property type="entry name" value="WD_REPEATS_2"/>
    <property type="match status" value="1"/>
</dbReference>
<evidence type="ECO:0000256" key="4">
    <source>
        <dbReference type="ARBA" id="ARBA00022776"/>
    </source>
</evidence>
<evidence type="ECO:0000313" key="11">
    <source>
        <dbReference type="Proteomes" id="UP001370490"/>
    </source>
</evidence>
<dbReference type="Proteomes" id="UP001370490">
    <property type="component" value="Unassembled WGS sequence"/>
</dbReference>
<evidence type="ECO:0000256" key="7">
    <source>
        <dbReference type="PROSITE-ProRule" id="PRU00221"/>
    </source>
</evidence>
<proteinExistence type="predicted"/>
<evidence type="ECO:0000256" key="6">
    <source>
        <dbReference type="ARBA" id="ARBA00023425"/>
    </source>
</evidence>
<comment type="function">
    <text evidence="6">Component of the anaphase promoting complex/cyclosome (APC/C), a cell cycle-regulated E3 ubiquitin-protein ligase complex that controls progression through mitosis and the G1 phase of the cell cycle.</text>
</comment>
<keyword evidence="2" id="KW-0132">Cell division</keyword>
<gene>
    <name evidence="10" type="ORF">RJ641_007626</name>
</gene>
<dbReference type="EMBL" id="JBAMMX010000015">
    <property type="protein sequence ID" value="KAK6925907.1"/>
    <property type="molecule type" value="Genomic_DNA"/>
</dbReference>
<dbReference type="GO" id="GO:0051301">
    <property type="term" value="P:cell division"/>
    <property type="evidence" value="ECO:0007669"/>
    <property type="project" value="UniProtKB-KW"/>
</dbReference>
<feature type="region of interest" description="Disordered" evidence="8">
    <location>
        <begin position="377"/>
        <end position="406"/>
    </location>
</feature>
<dbReference type="InterPro" id="IPR001680">
    <property type="entry name" value="WD40_rpt"/>
</dbReference>
<feature type="transmembrane region" description="Helical" evidence="9">
    <location>
        <begin position="38"/>
        <end position="59"/>
    </location>
</feature>
<evidence type="ECO:0000313" key="10">
    <source>
        <dbReference type="EMBL" id="KAK6925907.1"/>
    </source>
</evidence>
<sequence>MGPTTETLLFGCYKEINLEIQRLEIRVRPIETQTYFSIFWYMGFQLLIFLAICRSWTFLYPILEGFIFFGLSHPFSTLSHPQAVALLITYTISHSSVNPFSQFCWWDAISISLFSMALFCSAFSDSIFEFYRIRRRIELYRIKKYKIFRKIRRIRSGEGEVEFDFEVVGVKILVGVWVLALLMITAIVLCSCLLIPCAGVVQIEEILSPKNQNWGHRQEVCGLKWSASGRQLASGGSDKLVFVWDGAAASPRKWVHKLDHHNTAAVRALAWCPFQANLLASGGGDADGGSCINFWDTHTGSHSNLVYTDSEVCSLMWNKNEHELLSSHGSPQNQLILWTYPWVPINDTNCQLSETATTLLVLLFKLRTVKFDLQSPDKSTGRLEISDDDPTKEVQRGMRESVREDV</sequence>
<feature type="repeat" description="WD" evidence="7">
    <location>
        <begin position="213"/>
        <end position="245"/>
    </location>
</feature>
<keyword evidence="9" id="KW-0812">Transmembrane</keyword>
<keyword evidence="1 7" id="KW-0853">WD repeat</keyword>
<dbReference type="GO" id="GO:1905786">
    <property type="term" value="P:positive regulation of anaphase-promoting complex-dependent catabolic process"/>
    <property type="evidence" value="ECO:0007669"/>
    <property type="project" value="TreeGrafter"/>
</dbReference>
<evidence type="ECO:0000256" key="9">
    <source>
        <dbReference type="SAM" id="Phobius"/>
    </source>
</evidence>
<feature type="compositionally biased region" description="Basic and acidic residues" evidence="8">
    <location>
        <begin position="379"/>
        <end position="406"/>
    </location>
</feature>
<protein>
    <submittedName>
        <fullName evidence="10">WD40 repeat</fullName>
    </submittedName>
</protein>
<evidence type="ECO:0000256" key="2">
    <source>
        <dbReference type="ARBA" id="ARBA00022618"/>
    </source>
</evidence>
<evidence type="ECO:0000256" key="5">
    <source>
        <dbReference type="ARBA" id="ARBA00023306"/>
    </source>
</evidence>
<keyword evidence="4" id="KW-0498">Mitosis</keyword>
<keyword evidence="9" id="KW-1133">Transmembrane helix</keyword>
<dbReference type="InterPro" id="IPR033010">
    <property type="entry name" value="Cdc20/Fizzy"/>
</dbReference>
<dbReference type="Gene3D" id="2.130.10.10">
    <property type="entry name" value="YVTN repeat-like/Quinoprotein amine dehydrogenase"/>
    <property type="match status" value="1"/>
</dbReference>
<dbReference type="GO" id="GO:0005680">
    <property type="term" value="C:anaphase-promoting complex"/>
    <property type="evidence" value="ECO:0007669"/>
    <property type="project" value="TreeGrafter"/>
</dbReference>
<feature type="transmembrane region" description="Helical" evidence="9">
    <location>
        <begin position="108"/>
        <end position="131"/>
    </location>
</feature>
<evidence type="ECO:0000256" key="3">
    <source>
        <dbReference type="ARBA" id="ARBA00022737"/>
    </source>
</evidence>
<name>A0AAN8Z5Q1_9MAGN</name>
<dbReference type="SMART" id="SM00320">
    <property type="entry name" value="WD40"/>
    <property type="match status" value="2"/>
</dbReference>
<keyword evidence="11" id="KW-1185">Reference proteome</keyword>
<comment type="caution">
    <text evidence="10">The sequence shown here is derived from an EMBL/GenBank/DDBJ whole genome shotgun (WGS) entry which is preliminary data.</text>
</comment>
<dbReference type="GO" id="GO:0010997">
    <property type="term" value="F:anaphase-promoting complex binding"/>
    <property type="evidence" value="ECO:0007669"/>
    <property type="project" value="InterPro"/>
</dbReference>
<dbReference type="PANTHER" id="PTHR19918:SF8">
    <property type="entry name" value="FI02843P"/>
    <property type="match status" value="1"/>
</dbReference>
<accession>A0AAN8Z5Q1</accession>
<dbReference type="InterPro" id="IPR036322">
    <property type="entry name" value="WD40_repeat_dom_sf"/>
</dbReference>
<dbReference type="GO" id="GO:0031145">
    <property type="term" value="P:anaphase-promoting complex-dependent catabolic process"/>
    <property type="evidence" value="ECO:0007669"/>
    <property type="project" value="TreeGrafter"/>
</dbReference>
<dbReference type="Pfam" id="PF00400">
    <property type="entry name" value="WD40"/>
    <property type="match status" value="2"/>
</dbReference>
<feature type="transmembrane region" description="Helical" evidence="9">
    <location>
        <begin position="172"/>
        <end position="196"/>
    </location>
</feature>
<dbReference type="GO" id="GO:1990757">
    <property type="term" value="F:ubiquitin ligase activator activity"/>
    <property type="evidence" value="ECO:0007669"/>
    <property type="project" value="TreeGrafter"/>
</dbReference>
<reference evidence="10 11" key="1">
    <citation type="submission" date="2023-12" db="EMBL/GenBank/DDBJ databases">
        <title>A high-quality genome assembly for Dillenia turbinata (Dilleniales).</title>
        <authorList>
            <person name="Chanderbali A."/>
        </authorList>
    </citation>
    <scope>NUCLEOTIDE SEQUENCE [LARGE SCALE GENOMIC DNA]</scope>
    <source>
        <strain evidence="10">LSX21</strain>
        <tissue evidence="10">Leaf</tissue>
    </source>
</reference>